<keyword evidence="3" id="KW-0675">Receptor</keyword>
<dbReference type="RefSeq" id="WP_323979239.1">
    <property type="nucleotide sequence ID" value="NZ_JAYKBV010000006.1"/>
</dbReference>
<name>A0ABU5Y8N4_9FLAO</name>
<gene>
    <name evidence="3" type="ORF">VJJ49_05605</name>
</gene>
<protein>
    <submittedName>
        <fullName evidence="3">Toll/interleukin-1 receptor domain-containing protein</fullName>
    </submittedName>
</protein>
<comment type="caution">
    <text evidence="3">The sequence shown here is derived from an EMBL/GenBank/DDBJ whole genome shotgun (WGS) entry which is preliminary data.</text>
</comment>
<keyword evidence="4" id="KW-1185">Reference proteome</keyword>
<evidence type="ECO:0000313" key="3">
    <source>
        <dbReference type="EMBL" id="MEB3040170.1"/>
    </source>
</evidence>
<accession>A0ABU5Y8N4</accession>
<organism evidence="3 4">
    <name type="scientific">Capnocytophaga gingivalis</name>
    <dbReference type="NCBI Taxonomy" id="1017"/>
    <lineage>
        <taxon>Bacteria</taxon>
        <taxon>Pseudomonadati</taxon>
        <taxon>Bacteroidota</taxon>
        <taxon>Flavobacteriia</taxon>
        <taxon>Flavobacteriales</taxon>
        <taxon>Flavobacteriaceae</taxon>
        <taxon>Capnocytophaga</taxon>
    </lineage>
</organism>
<dbReference type="PROSITE" id="PS51534">
    <property type="entry name" value="SEFIR"/>
    <property type="match status" value="1"/>
</dbReference>
<evidence type="ECO:0000313" key="4">
    <source>
        <dbReference type="Proteomes" id="UP001324270"/>
    </source>
</evidence>
<evidence type="ECO:0000259" key="1">
    <source>
        <dbReference type="PROSITE" id="PS50104"/>
    </source>
</evidence>
<dbReference type="SUPFAM" id="SSF52200">
    <property type="entry name" value="Toll/Interleukin receptor TIR domain"/>
    <property type="match status" value="1"/>
</dbReference>
<dbReference type="InterPro" id="IPR035897">
    <property type="entry name" value="Toll_tir_struct_dom_sf"/>
</dbReference>
<dbReference type="InterPro" id="IPR013568">
    <property type="entry name" value="SEFIR_dom"/>
</dbReference>
<dbReference type="Proteomes" id="UP001324270">
    <property type="component" value="Unassembled WGS sequence"/>
</dbReference>
<proteinExistence type="predicted"/>
<dbReference type="EMBL" id="JAYKBV010000006">
    <property type="protein sequence ID" value="MEB3040170.1"/>
    <property type="molecule type" value="Genomic_DNA"/>
</dbReference>
<sequence length="549" mass="64853">MKTERELAELIFDKFRERKCRANQIIPLKSIIYDESIMNLNPIEQDLFYKVLNGLQYTEYYVYEKDLNEILRLTEKGYQYIYDDEKVSLMQNISWIIPEREKTNWDRAYHKLWKAIGEKEKAIFYISGPKFYSFILDLYDNIPPSYNQYMEDRKDKAPFSTSRVDYYKDLINLLDNDTRYQLYINIQIFIEDSILYKNDEDTNINISSKTTSFLDDVVENTPSKKVEEKAFKDISNKKSSSNNEDTPKVFISYSWDDEAHKNWVLNLATKLKDKGVNVILDQWDLKLGGLIPKFMENSVYNSDRVICVITPNYKEKTINLHGGVGYEYSIISAKIWEEVETQKFIPLLRVGDNENIPVSLKGRMYIDMRKDSNFEDMLNKLLEDILNSPKNIKIPIEAEPEYKEVKQKERNTEIEFRVKKEDPSIDNLFFWRYYDIHISISNIRKEGSIDKLMCFVSMDKELNRYIHYSIRPQQLSNNIIQISFGNSNIIKLGNDSILSSYNYILPSVKREIGVLKVKKSFFDQHSLINIQVSTEFGSEEFSFFADEIL</sequence>
<dbReference type="PROSITE" id="PS50104">
    <property type="entry name" value="TIR"/>
    <property type="match status" value="1"/>
</dbReference>
<feature type="domain" description="TIR" evidence="1">
    <location>
        <begin position="245"/>
        <end position="389"/>
    </location>
</feature>
<dbReference type="Pfam" id="PF13676">
    <property type="entry name" value="TIR_2"/>
    <property type="match status" value="1"/>
</dbReference>
<dbReference type="InterPro" id="IPR000157">
    <property type="entry name" value="TIR_dom"/>
</dbReference>
<feature type="domain" description="SEFIR" evidence="2">
    <location>
        <begin position="246"/>
        <end position="377"/>
    </location>
</feature>
<reference evidence="3 4" key="1">
    <citation type="submission" date="2023-12" db="EMBL/GenBank/DDBJ databases">
        <title>Genomic sequences of Capnocytophaga and Parvimonas strains.</title>
        <authorList>
            <person name="Watt R.M."/>
            <person name="Wang M."/>
            <person name="Yang T."/>
            <person name="Tong W.M."/>
        </authorList>
    </citation>
    <scope>NUCLEOTIDE SEQUENCE [LARGE SCALE GENOMIC DNA]</scope>
    <source>
        <strain evidence="3 4">CCUG 13156</strain>
    </source>
</reference>
<dbReference type="Gene3D" id="3.40.50.10140">
    <property type="entry name" value="Toll/interleukin-1 receptor homology (TIR) domain"/>
    <property type="match status" value="1"/>
</dbReference>
<evidence type="ECO:0000259" key="2">
    <source>
        <dbReference type="PROSITE" id="PS51534"/>
    </source>
</evidence>